<proteinExistence type="inferred from homology"/>
<reference evidence="5 6" key="1">
    <citation type="submission" date="2024-06" db="EMBL/GenBank/DDBJ databases">
        <title>Genomic Encyclopedia of Type Strains, Phase IV (KMG-IV): sequencing the most valuable type-strain genomes for metagenomic binning, comparative biology and taxonomic classification.</title>
        <authorList>
            <person name="Goeker M."/>
        </authorList>
    </citation>
    <scope>NUCLEOTIDE SEQUENCE [LARGE SCALE GENOMIC DNA]</scope>
    <source>
        <strain evidence="5 6">DSM 105042</strain>
    </source>
</reference>
<dbReference type="EMBL" id="JBEPLJ010000015">
    <property type="protein sequence ID" value="MET3587687.1"/>
    <property type="molecule type" value="Genomic_DNA"/>
</dbReference>
<dbReference type="SUPFAM" id="SSF52540">
    <property type="entry name" value="P-loop containing nucleoside triphosphate hydrolases"/>
    <property type="match status" value="1"/>
</dbReference>
<dbReference type="Gene3D" id="3.40.50.300">
    <property type="entry name" value="P-loop containing nucleotide triphosphate hydrolases"/>
    <property type="match status" value="1"/>
</dbReference>
<evidence type="ECO:0000313" key="6">
    <source>
        <dbReference type="Proteomes" id="UP001549031"/>
    </source>
</evidence>
<keyword evidence="6" id="KW-1185">Reference proteome</keyword>
<protein>
    <submittedName>
        <fullName evidence="5">ABC-type oligopeptide transport system ATPase subunit</fullName>
    </submittedName>
</protein>
<sequence length="120" mass="13197">MEPTFMNSAAKMMSGTARMTTRIYNRHPNLFSCRQRIGTARTLALKPKLIVCDESVAALDLSIQAKVLDLRLDLQKESGVTYVFITHGMAVVENISDCVTVMYLGQIVEMGTRAPAFGAP</sequence>
<comment type="caution">
    <text evidence="5">The sequence shown here is derived from an EMBL/GenBank/DDBJ whole genome shotgun (WGS) entry which is preliminary data.</text>
</comment>
<comment type="similarity">
    <text evidence="1">Belongs to the ABC transporter superfamily.</text>
</comment>
<evidence type="ECO:0000256" key="1">
    <source>
        <dbReference type="ARBA" id="ARBA00005417"/>
    </source>
</evidence>
<keyword evidence="3" id="KW-0547">Nucleotide-binding</keyword>
<dbReference type="PANTHER" id="PTHR43776:SF7">
    <property type="entry name" value="D,D-DIPEPTIDE TRANSPORT ATP-BINDING PROTEIN DDPF-RELATED"/>
    <property type="match status" value="1"/>
</dbReference>
<organism evidence="5 6">
    <name type="scientific">Pseudorhizobium tarimense</name>
    <dbReference type="NCBI Taxonomy" id="1079109"/>
    <lineage>
        <taxon>Bacteria</taxon>
        <taxon>Pseudomonadati</taxon>
        <taxon>Pseudomonadota</taxon>
        <taxon>Alphaproteobacteria</taxon>
        <taxon>Hyphomicrobiales</taxon>
        <taxon>Rhizobiaceae</taxon>
        <taxon>Rhizobium/Agrobacterium group</taxon>
        <taxon>Pseudorhizobium</taxon>
    </lineage>
</organism>
<dbReference type="InterPro" id="IPR027417">
    <property type="entry name" value="P-loop_NTPase"/>
</dbReference>
<accession>A0ABV2HB94</accession>
<keyword evidence="2" id="KW-0813">Transport</keyword>
<evidence type="ECO:0000256" key="4">
    <source>
        <dbReference type="ARBA" id="ARBA00022840"/>
    </source>
</evidence>
<dbReference type="InterPro" id="IPR050319">
    <property type="entry name" value="ABC_transp_ATP-bind"/>
</dbReference>
<dbReference type="PANTHER" id="PTHR43776">
    <property type="entry name" value="TRANSPORT ATP-BINDING PROTEIN"/>
    <property type="match status" value="1"/>
</dbReference>
<gene>
    <name evidence="5" type="ORF">ABID21_003815</name>
</gene>
<evidence type="ECO:0000256" key="3">
    <source>
        <dbReference type="ARBA" id="ARBA00022741"/>
    </source>
</evidence>
<keyword evidence="4" id="KW-0067">ATP-binding</keyword>
<name>A0ABV2HB94_9HYPH</name>
<evidence type="ECO:0000256" key="2">
    <source>
        <dbReference type="ARBA" id="ARBA00022448"/>
    </source>
</evidence>
<evidence type="ECO:0000313" key="5">
    <source>
        <dbReference type="EMBL" id="MET3587687.1"/>
    </source>
</evidence>
<dbReference type="Proteomes" id="UP001549031">
    <property type="component" value="Unassembled WGS sequence"/>
</dbReference>